<dbReference type="AlphaFoldDB" id="A0A5B1C580"/>
<dbReference type="EMBL" id="VUAA01000007">
    <property type="protein sequence ID" value="KAA1255205.1"/>
    <property type="molecule type" value="Genomic_DNA"/>
</dbReference>
<evidence type="ECO:0000313" key="1">
    <source>
        <dbReference type="EMBL" id="KAA1255205.1"/>
    </source>
</evidence>
<accession>A0A5B1C580</accession>
<dbReference type="Proteomes" id="UP000323225">
    <property type="component" value="Unassembled WGS sequence"/>
</dbReference>
<comment type="caution">
    <text evidence="1">The sequence shown here is derived from an EMBL/GenBank/DDBJ whole genome shotgun (WGS) entry which is preliminary data.</text>
</comment>
<gene>
    <name evidence="1" type="ORF">F0M16_08285</name>
</gene>
<evidence type="ECO:0000313" key="2">
    <source>
        <dbReference type="Proteomes" id="UP000323225"/>
    </source>
</evidence>
<sequence length="235" mass="26555">MKQLNTRNAAIHNINEKLGLSIPFETESTVNGQDPNSLLFKAEMLEKVTSIKPIPKEQSLLSLSAALSRLEKVIKRGFAFNMVINEDEFEMEVVNLSNEPLMTIKSQMMWDKDTIKIIVDGEYDSQEFSERELVGMIELEDTLQVFEGGKQLDSLEASSMATSLNLSQVLEELRFIQSNEDKYPMDSVTSCDLRVYDMENFDVSEFESIDGLNLESFGNIFGNSKSKAKEPELAL</sequence>
<proteinExistence type="predicted"/>
<name>A0A5B1C580_VIBCL</name>
<organism evidence="1 2">
    <name type="scientific">Vibrio cholerae</name>
    <dbReference type="NCBI Taxonomy" id="666"/>
    <lineage>
        <taxon>Bacteria</taxon>
        <taxon>Pseudomonadati</taxon>
        <taxon>Pseudomonadota</taxon>
        <taxon>Gammaproteobacteria</taxon>
        <taxon>Vibrionales</taxon>
        <taxon>Vibrionaceae</taxon>
        <taxon>Vibrio</taxon>
    </lineage>
</organism>
<protein>
    <submittedName>
        <fullName evidence="1">Uncharacterized protein</fullName>
    </submittedName>
</protein>
<reference evidence="1 2" key="1">
    <citation type="submission" date="2019-09" db="EMBL/GenBank/DDBJ databases">
        <authorList>
            <person name="Kritzky A."/>
            <person name="Schelkanova E.Y."/>
            <person name="Alkhova Z.V."/>
            <person name="Smirnova N.I."/>
        </authorList>
    </citation>
    <scope>NUCLEOTIDE SEQUENCE [LARGE SCALE GENOMIC DNA]</scope>
    <source>
        <strain evidence="1 2">M1526</strain>
    </source>
</reference>